<reference evidence="2 3" key="1">
    <citation type="submission" date="2019-07" db="EMBL/GenBank/DDBJ databases">
        <title>Microlunatus dokdonensis sp. nov. isolated from the rhizospheric soil of the wild plant Elymus tsukushiensis.</title>
        <authorList>
            <person name="Ghim S.-Y."/>
            <person name="Hwang Y.-J."/>
            <person name="Son J.-S."/>
            <person name="Shin J.-H."/>
        </authorList>
    </citation>
    <scope>NUCLEOTIDE SEQUENCE [LARGE SCALE GENOMIC DNA]</scope>
    <source>
        <strain evidence="2 3">KUDC0627</strain>
    </source>
</reference>
<evidence type="ECO:0000313" key="2">
    <source>
        <dbReference type="EMBL" id="QDP97609.1"/>
    </source>
</evidence>
<dbReference type="InterPro" id="IPR036237">
    <property type="entry name" value="Xyl_isomerase-like_sf"/>
</dbReference>
<dbReference type="RefSeq" id="WP_143987567.1">
    <property type="nucleotide sequence ID" value="NZ_CP041692.1"/>
</dbReference>
<dbReference type="Pfam" id="PF01261">
    <property type="entry name" value="AP_endonuc_2"/>
    <property type="match status" value="1"/>
</dbReference>
<keyword evidence="2" id="KW-0413">Isomerase</keyword>
<sequence length="278" mass="30021">MTHGRFSLNQATIKYASLAEALQVAVDTGYESIGLWREPVQEVGLDKAVELVTDSGLRVSSLCRGGFFTGQPGPVRDAALDDNRRALDEARRLGTDTLVLVAGGLPEGDRDLAGARERVRDAIGELADDARAAGVRLAIEPLHPMYAADRAVINTLGQALDIAEQFPAEVAGVVVDTFHIWWDPQVLEQIARAGAGGRITSYQVCDWITPLPADNLLSRGIVGDGHIDFTPITRAVVAAGYTGDIETEVFHADVWARPYAEVAAEVADRYHRLIEPDL</sequence>
<evidence type="ECO:0000259" key="1">
    <source>
        <dbReference type="Pfam" id="PF01261"/>
    </source>
</evidence>
<dbReference type="KEGG" id="mik:FOE78_18340"/>
<evidence type="ECO:0000313" key="3">
    <source>
        <dbReference type="Proteomes" id="UP000319263"/>
    </source>
</evidence>
<dbReference type="PANTHER" id="PTHR12110:SF52">
    <property type="entry name" value="XYLOSE ISOMERASE"/>
    <property type="match status" value="1"/>
</dbReference>
<dbReference type="SUPFAM" id="SSF51658">
    <property type="entry name" value="Xylose isomerase-like"/>
    <property type="match status" value="1"/>
</dbReference>
<proteinExistence type="predicted"/>
<name>A0A516Q2F5_9ACTN</name>
<organism evidence="2 3">
    <name type="scientific">Microlunatus elymi</name>
    <dbReference type="NCBI Taxonomy" id="2596828"/>
    <lineage>
        <taxon>Bacteria</taxon>
        <taxon>Bacillati</taxon>
        <taxon>Actinomycetota</taxon>
        <taxon>Actinomycetes</taxon>
        <taxon>Propionibacteriales</taxon>
        <taxon>Propionibacteriaceae</taxon>
        <taxon>Microlunatus</taxon>
    </lineage>
</organism>
<dbReference type="Proteomes" id="UP000319263">
    <property type="component" value="Chromosome"/>
</dbReference>
<dbReference type="OrthoDB" id="9787068at2"/>
<dbReference type="InterPro" id="IPR050312">
    <property type="entry name" value="IolE/XylAMocC-like"/>
</dbReference>
<dbReference type="AlphaFoldDB" id="A0A516Q2F5"/>
<dbReference type="GO" id="GO:0016853">
    <property type="term" value="F:isomerase activity"/>
    <property type="evidence" value="ECO:0007669"/>
    <property type="project" value="UniProtKB-KW"/>
</dbReference>
<dbReference type="EMBL" id="CP041692">
    <property type="protein sequence ID" value="QDP97609.1"/>
    <property type="molecule type" value="Genomic_DNA"/>
</dbReference>
<dbReference type="PANTHER" id="PTHR12110">
    <property type="entry name" value="HYDROXYPYRUVATE ISOMERASE"/>
    <property type="match status" value="1"/>
</dbReference>
<dbReference type="InterPro" id="IPR013022">
    <property type="entry name" value="Xyl_isomerase-like_TIM-brl"/>
</dbReference>
<gene>
    <name evidence="2" type="ORF">FOE78_18340</name>
</gene>
<protein>
    <submittedName>
        <fullName evidence="2">Sugar phosphate isomerase/epimerase</fullName>
    </submittedName>
</protein>
<accession>A0A516Q2F5</accession>
<dbReference type="Gene3D" id="3.20.20.150">
    <property type="entry name" value="Divalent-metal-dependent TIM barrel enzymes"/>
    <property type="match status" value="1"/>
</dbReference>
<feature type="domain" description="Xylose isomerase-like TIM barrel" evidence="1">
    <location>
        <begin position="23"/>
        <end position="258"/>
    </location>
</feature>
<keyword evidence="3" id="KW-1185">Reference proteome</keyword>